<dbReference type="HOGENOM" id="CLU_059363_0_0_9"/>
<dbReference type="KEGG" id="has:Halsa_0940"/>
<dbReference type="Pfam" id="PF09176">
    <property type="entry name" value="Mpt_N"/>
    <property type="match status" value="1"/>
</dbReference>
<dbReference type="EC" id="1.5.1.5" evidence="2"/>
<dbReference type="OrthoDB" id="6180at2"/>
<organism evidence="2 3">
    <name type="scientific">Halanaerobium hydrogeniformans</name>
    <name type="common">Halanaerobium sp. (strain sapolanicus)</name>
    <dbReference type="NCBI Taxonomy" id="656519"/>
    <lineage>
        <taxon>Bacteria</taxon>
        <taxon>Bacillati</taxon>
        <taxon>Bacillota</taxon>
        <taxon>Clostridia</taxon>
        <taxon>Halanaerobiales</taxon>
        <taxon>Halanaerobiaceae</taxon>
        <taxon>Halanaerobium</taxon>
    </lineage>
</organism>
<sequence length="285" mass="30860">MKKLLIQLDTDKRVSTFDQVVAYDAGVDNIIAHSGITKEEVEDIIYGAIFTRSAKKLKNTAVFIGGSDVEAGEEIMKAVKDVFFANYSISTMLDSNGSNTTAAAAVLKIREAIDLVNKKVVILAGTGPVGVRAAALFAKEGASVTITSRKQAKADRKAANIKEVYGFEDVRGLEANTDQEFRNAIKDKDIILSAGPPKINFLKEDMWKNTEGIKVMADINAVSPAGIEGIKPQDDGEKLADITVFGALGIGGLKMKLHKKAVASLFKDNDKFLNALEIYKLYEKI</sequence>
<keyword evidence="2" id="KW-0560">Oxidoreductase</keyword>
<evidence type="ECO:0000313" key="2">
    <source>
        <dbReference type="EMBL" id="ADQ14386.1"/>
    </source>
</evidence>
<dbReference type="InterPro" id="IPR037089">
    <property type="entry name" value="Methyl-teptahyd_DH_N_sf"/>
</dbReference>
<dbReference type="GO" id="GO:0004488">
    <property type="term" value="F:methylenetetrahydrofolate dehydrogenase (NADP+) activity"/>
    <property type="evidence" value="ECO:0007669"/>
    <property type="project" value="UniProtKB-EC"/>
</dbReference>
<dbReference type="Gene3D" id="3.40.50.10280">
    <property type="entry name" value="Methylene-tetrahydromethanopterin dehydrogenase, N-terminal domain"/>
    <property type="match status" value="1"/>
</dbReference>
<protein>
    <submittedName>
        <fullName evidence="2">Methylenetetrahydrofolate dehydrogenase (NADP(+))</fullName>
        <ecNumber evidence="2">1.5.1.5</ecNumber>
    </submittedName>
</protein>
<accession>E4RM55</accession>
<dbReference type="Proteomes" id="UP000007434">
    <property type="component" value="Chromosome"/>
</dbReference>
<reference evidence="2 3" key="1">
    <citation type="submission" date="2010-11" db="EMBL/GenBank/DDBJ databases">
        <title>Complete sequence of Halanaerobium sp. sapolanicus.</title>
        <authorList>
            <consortium name="US DOE Joint Genome Institute"/>
            <person name="Lucas S."/>
            <person name="Copeland A."/>
            <person name="Lapidus A."/>
            <person name="Cheng J.-F."/>
            <person name="Bruce D."/>
            <person name="Goodwin L."/>
            <person name="Pitluck S."/>
            <person name="Davenport K."/>
            <person name="Detter J.C."/>
            <person name="Han C."/>
            <person name="Tapia R."/>
            <person name="Land M."/>
            <person name="Hauser L."/>
            <person name="Jeffries C."/>
            <person name="Kyrpides N."/>
            <person name="Ivanova N."/>
            <person name="Mikhailova N."/>
            <person name="Begemann M.B."/>
            <person name="Mormile M.R."/>
            <person name="Wall J.D."/>
            <person name="Elias D.A."/>
            <person name="Woyke T."/>
        </authorList>
    </citation>
    <scope>NUCLEOTIDE SEQUENCE [LARGE SCALE GENOMIC DNA]</scope>
    <source>
        <strain evidence="3">sapolanicus</strain>
    </source>
</reference>
<dbReference type="InterPro" id="IPR015259">
    <property type="entry name" value="Methyl-teptahyd_DH_N"/>
</dbReference>
<dbReference type="InterPro" id="IPR046346">
    <property type="entry name" value="Aminoacid_DH-like_N_sf"/>
</dbReference>
<dbReference type="RefSeq" id="WP_013405476.1">
    <property type="nucleotide sequence ID" value="NC_014654.1"/>
</dbReference>
<dbReference type="InterPro" id="IPR036291">
    <property type="entry name" value="NAD(P)-bd_dom_sf"/>
</dbReference>
<reference evidence="2 3" key="2">
    <citation type="journal article" date="2011" name="J. Bacteriol.">
        <title>Complete Genome Sequence of the Haloalkaliphilic, Hydrogen Producing Halanaerobium hydrogenoformans.</title>
        <authorList>
            <person name="Brown S.D."/>
            <person name="Begemann M.B."/>
            <person name="Mormile M.R."/>
            <person name="Wall J.D."/>
            <person name="Han C.S."/>
            <person name="Goodwin L.A."/>
            <person name="Pitluck S."/>
            <person name="Land M.L."/>
            <person name="Hauser L.J."/>
            <person name="Elias D.A."/>
        </authorList>
    </citation>
    <scope>NUCLEOTIDE SEQUENCE [LARGE SCALE GENOMIC DNA]</scope>
    <source>
        <strain evidence="3">sapolanicus</strain>
    </source>
</reference>
<dbReference type="AlphaFoldDB" id="E4RM55"/>
<keyword evidence="3" id="KW-1185">Reference proteome</keyword>
<name>E4RM55_HALHG</name>
<evidence type="ECO:0000259" key="1">
    <source>
        <dbReference type="Pfam" id="PF09176"/>
    </source>
</evidence>
<dbReference type="eggNOG" id="COG0373">
    <property type="taxonomic scope" value="Bacteria"/>
</dbReference>
<dbReference type="SUPFAM" id="SSF51735">
    <property type="entry name" value="NAD(P)-binding Rossmann-fold domains"/>
    <property type="match status" value="1"/>
</dbReference>
<dbReference type="EMBL" id="CP002304">
    <property type="protein sequence ID" value="ADQ14386.1"/>
    <property type="molecule type" value="Genomic_DNA"/>
</dbReference>
<proteinExistence type="predicted"/>
<dbReference type="Gene3D" id="3.40.50.720">
    <property type="entry name" value="NAD(P)-binding Rossmann-like Domain"/>
    <property type="match status" value="1"/>
</dbReference>
<feature type="domain" description="Methylene-tetrahydromethanopterin dehydrogenase N-terminal" evidence="1">
    <location>
        <begin position="17"/>
        <end position="96"/>
    </location>
</feature>
<dbReference type="SUPFAM" id="SSF53223">
    <property type="entry name" value="Aminoacid dehydrogenase-like, N-terminal domain"/>
    <property type="match status" value="1"/>
</dbReference>
<gene>
    <name evidence="2" type="ordered locus">Halsa_0940</name>
</gene>
<evidence type="ECO:0000313" key="3">
    <source>
        <dbReference type="Proteomes" id="UP000007434"/>
    </source>
</evidence>
<dbReference type="STRING" id="656519.Halsa_0940"/>